<dbReference type="GO" id="GO:0042597">
    <property type="term" value="C:periplasmic space"/>
    <property type="evidence" value="ECO:0007669"/>
    <property type="project" value="UniProtKB-SubCell"/>
</dbReference>
<dbReference type="RefSeq" id="WP_092793734.1">
    <property type="nucleotide sequence ID" value="NZ_FOPC01000014.1"/>
</dbReference>
<dbReference type="EMBL" id="FOPC01000014">
    <property type="protein sequence ID" value="SFH05314.1"/>
    <property type="molecule type" value="Genomic_DNA"/>
</dbReference>
<dbReference type="STRING" id="435880.SAMN04487988_11487"/>
<organism evidence="5 6">
    <name type="scientific">Algoriphagus hitonicola</name>
    <dbReference type="NCBI Taxonomy" id="435880"/>
    <lineage>
        <taxon>Bacteria</taxon>
        <taxon>Pseudomonadati</taxon>
        <taxon>Bacteroidota</taxon>
        <taxon>Cytophagia</taxon>
        <taxon>Cytophagales</taxon>
        <taxon>Cyclobacteriaceae</taxon>
        <taxon>Algoriphagus</taxon>
    </lineage>
</organism>
<dbReference type="PANTHER" id="PTHR30024">
    <property type="entry name" value="ALIPHATIC SULFONATES-BINDING PROTEIN-RELATED"/>
    <property type="match status" value="1"/>
</dbReference>
<name>A0A1I2WVE3_9BACT</name>
<dbReference type="AlphaFoldDB" id="A0A1I2WVE3"/>
<dbReference type="OrthoDB" id="6191474at2"/>
<dbReference type="Pfam" id="PF22384">
    <property type="entry name" value="PBP2_Ca3427_like"/>
    <property type="match status" value="1"/>
</dbReference>
<comment type="similarity">
    <text evidence="2">Belongs to the bacterial solute-binding protein SsuA/TauA family.</text>
</comment>
<evidence type="ECO:0000259" key="4">
    <source>
        <dbReference type="Pfam" id="PF22384"/>
    </source>
</evidence>
<evidence type="ECO:0000256" key="2">
    <source>
        <dbReference type="ARBA" id="ARBA00010742"/>
    </source>
</evidence>
<dbReference type="InterPro" id="IPR054364">
    <property type="entry name" value="Ca3427-like_PBP2"/>
</dbReference>
<reference evidence="6" key="1">
    <citation type="submission" date="2016-10" db="EMBL/GenBank/DDBJ databases">
        <authorList>
            <person name="Varghese N."/>
            <person name="Submissions S."/>
        </authorList>
    </citation>
    <scope>NUCLEOTIDE SEQUENCE [LARGE SCALE GENOMIC DNA]</scope>
    <source>
        <strain evidence="6">DSM 19315</strain>
    </source>
</reference>
<keyword evidence="6" id="KW-1185">Reference proteome</keyword>
<sequence length="290" mass="32670">MKVLKIIGVPEHFNFPWRSIVDKQPLLDQGVSLSWQDESRGSGQMINALTSGEVDLGIILTESFLKAFQEEKPLKMIGYHVNSPLCWGIHVGKNSKINSLDEVKSPSFFISREGSGSHLMASVLAEREKWSSQSLEYKIVDNLDGALSAFEKNPDGLFLWEKFTTKPYVDQGLLNRLGEIPSPWPCFAIIASEKAMDEFGETIFQLRDLVYEKSKTLKNSTETVKAISSSYHLAEEDVKAWLSQTNWAQIPEISISEFESAMEIMVRLGILKAPIPLENCLTTDRLRMIP</sequence>
<evidence type="ECO:0000256" key="3">
    <source>
        <dbReference type="ARBA" id="ARBA00022729"/>
    </source>
</evidence>
<evidence type="ECO:0000313" key="6">
    <source>
        <dbReference type="Proteomes" id="UP000199642"/>
    </source>
</evidence>
<dbReference type="SUPFAM" id="SSF53850">
    <property type="entry name" value="Periplasmic binding protein-like II"/>
    <property type="match status" value="1"/>
</dbReference>
<accession>A0A1I2WVE3</accession>
<comment type="subcellular location">
    <subcellularLocation>
        <location evidence="1">Periplasm</location>
    </subcellularLocation>
</comment>
<dbReference type="PANTHER" id="PTHR30024:SF47">
    <property type="entry name" value="TAURINE-BINDING PERIPLASMIC PROTEIN"/>
    <property type="match status" value="1"/>
</dbReference>
<protein>
    <submittedName>
        <fullName evidence="5">ABC-type nitrate/sulfonate/bicarbonate transport system, substrate-binding protein</fullName>
    </submittedName>
</protein>
<evidence type="ECO:0000313" key="5">
    <source>
        <dbReference type="EMBL" id="SFH05314.1"/>
    </source>
</evidence>
<feature type="domain" description="Ca3427-like PBP 2" evidence="4">
    <location>
        <begin position="87"/>
        <end position="180"/>
    </location>
</feature>
<evidence type="ECO:0000256" key="1">
    <source>
        <dbReference type="ARBA" id="ARBA00004418"/>
    </source>
</evidence>
<dbReference type="Gene3D" id="3.40.190.10">
    <property type="entry name" value="Periplasmic binding protein-like II"/>
    <property type="match status" value="2"/>
</dbReference>
<keyword evidence="3" id="KW-0732">Signal</keyword>
<gene>
    <name evidence="5" type="ORF">SAMN04487988_11487</name>
</gene>
<proteinExistence type="inferred from homology"/>
<dbReference type="Proteomes" id="UP000199642">
    <property type="component" value="Unassembled WGS sequence"/>
</dbReference>